<comment type="caution">
    <text evidence="1">The sequence shown here is derived from an EMBL/GenBank/DDBJ whole genome shotgun (WGS) entry which is preliminary data.</text>
</comment>
<dbReference type="InterPro" id="IPR029044">
    <property type="entry name" value="Nucleotide-diphossugar_trans"/>
</dbReference>
<sequence length="305" mass="35617">MKLVTSPLLPMTSAPSISGRISLRILNEVRNVFRKQLRHEMLSRLHIYQLEKNQPEIHMLICKRDFEMAVISAAQLNHLGQTSHSFTFHDDGTLDDKMEETLHHYFPGTLVVRRNVADFIANQKLSAYPNIIAFRKKQVLALKLIDSAIWSQNNRIGYLDSDVLFFKYPEEYIRSFDQKNDRNYFNKDITDAYISSSTSIEKEFGFSPPPRINAGLWTMNKKDLDLSQIELWLKHPFFKKYHADYRLEQTFLAMLAKISKTETAHFSNGYDVSFEKSPTQSVCKHYVGRIRYGYELEGIKYLIKS</sequence>
<keyword evidence="2" id="KW-1185">Reference proteome</keyword>
<dbReference type="EMBL" id="JACYGY010000002">
    <property type="protein sequence ID" value="MBE9466380.1"/>
    <property type="molecule type" value="Genomic_DNA"/>
</dbReference>
<dbReference type="Proteomes" id="UP000634134">
    <property type="component" value="Unassembled WGS sequence"/>
</dbReference>
<dbReference type="SUPFAM" id="SSF53448">
    <property type="entry name" value="Nucleotide-diphospho-sugar transferases"/>
    <property type="match status" value="1"/>
</dbReference>
<dbReference type="RefSeq" id="WP_194124607.1">
    <property type="nucleotide sequence ID" value="NZ_JACYGY010000002.1"/>
</dbReference>
<proteinExistence type="predicted"/>
<evidence type="ECO:0000313" key="2">
    <source>
        <dbReference type="Proteomes" id="UP000634134"/>
    </source>
</evidence>
<organism evidence="1 2">
    <name type="scientific">Dyadobacter subterraneus</name>
    <dbReference type="NCBI Taxonomy" id="2773304"/>
    <lineage>
        <taxon>Bacteria</taxon>
        <taxon>Pseudomonadati</taxon>
        <taxon>Bacteroidota</taxon>
        <taxon>Cytophagia</taxon>
        <taxon>Cytophagales</taxon>
        <taxon>Spirosomataceae</taxon>
        <taxon>Dyadobacter</taxon>
    </lineage>
</organism>
<protein>
    <recommendedName>
        <fullName evidence="3">Nucleotide-diphospho-sugar transferase domain-containing protein</fullName>
    </recommendedName>
</protein>
<reference evidence="2" key="1">
    <citation type="submission" date="2023-07" db="EMBL/GenBank/DDBJ databases">
        <title>Dyadobacter sp. nov 'subterranea' isolated from contaminted grondwater.</title>
        <authorList>
            <person name="Szabo I."/>
            <person name="Al-Omari J."/>
            <person name="Szerdahelyi S.G."/>
            <person name="Rado J."/>
        </authorList>
    </citation>
    <scope>NUCLEOTIDE SEQUENCE [LARGE SCALE GENOMIC DNA]</scope>
    <source>
        <strain evidence="2">UP-52</strain>
    </source>
</reference>
<accession>A0ABR9WLJ7</accession>
<gene>
    <name evidence="1" type="ORF">IEE83_31325</name>
</gene>
<evidence type="ECO:0000313" key="1">
    <source>
        <dbReference type="EMBL" id="MBE9466380.1"/>
    </source>
</evidence>
<name>A0ABR9WLJ7_9BACT</name>
<evidence type="ECO:0008006" key="3">
    <source>
        <dbReference type="Google" id="ProtNLM"/>
    </source>
</evidence>